<proteinExistence type="predicted"/>
<dbReference type="PANTHER" id="PTHR30093">
    <property type="entry name" value="GENERAL SECRETION PATHWAY PROTEIN G"/>
    <property type="match status" value="1"/>
</dbReference>
<dbReference type="SUPFAM" id="SSF54523">
    <property type="entry name" value="Pili subunits"/>
    <property type="match status" value="1"/>
</dbReference>
<dbReference type="GO" id="GO:0043683">
    <property type="term" value="P:type IV pilus assembly"/>
    <property type="evidence" value="ECO:0007669"/>
    <property type="project" value="InterPro"/>
</dbReference>
<sequence>MKANSSLNECGGFSLIELMVAIAVIGILATVALPSYQDYIRQSNRALVKTMLYENAQFMEQFYTENNQYDATVGVDGIANTGDDVAVVIPLLRSPRTGTVQYNLSLQAVNNNTFTLQAIPVGSMAGDSCGTLTLTSTGLQGAGGDVASCWNR</sequence>
<dbReference type="Pfam" id="PF16732">
    <property type="entry name" value="ComP_DUS"/>
    <property type="match status" value="1"/>
</dbReference>
<dbReference type="eggNOG" id="COG4968">
    <property type="taxonomic scope" value="Bacteria"/>
</dbReference>
<reference evidence="2 3" key="1">
    <citation type="submission" date="2016-12" db="EMBL/GenBank/DDBJ databases">
        <authorList>
            <person name="Song W.-J."/>
            <person name="Kurnit D.M."/>
        </authorList>
    </citation>
    <scope>NUCLEOTIDE SEQUENCE [LARGE SCALE GENOMIC DNA]</scope>
    <source>
        <strain evidence="2 3">ATCC 49181</strain>
    </source>
</reference>
<dbReference type="RefSeq" id="WP_028461727.1">
    <property type="nucleotide sequence ID" value="NZ_FSRO01000001.1"/>
</dbReference>
<evidence type="ECO:0000313" key="3">
    <source>
        <dbReference type="Proteomes" id="UP000185062"/>
    </source>
</evidence>
<dbReference type="Pfam" id="PF07963">
    <property type="entry name" value="N_methyl"/>
    <property type="match status" value="1"/>
</dbReference>
<dbReference type="PROSITE" id="PS00409">
    <property type="entry name" value="PROKAR_NTER_METHYL"/>
    <property type="match status" value="1"/>
</dbReference>
<name>A0A1N6FK69_9PROT</name>
<dbReference type="Gene3D" id="3.30.700.10">
    <property type="entry name" value="Glycoprotein, Type 4 Pilin"/>
    <property type="match status" value="1"/>
</dbReference>
<organism evidence="2 3">
    <name type="scientific">Nitrosomonas cryotolerans ATCC 49181</name>
    <dbReference type="NCBI Taxonomy" id="1131553"/>
    <lineage>
        <taxon>Bacteria</taxon>
        <taxon>Pseudomonadati</taxon>
        <taxon>Pseudomonadota</taxon>
        <taxon>Betaproteobacteria</taxon>
        <taxon>Nitrosomonadales</taxon>
        <taxon>Nitrosomonadaceae</taxon>
        <taxon>Nitrosomonas</taxon>
    </lineage>
</organism>
<accession>A0A1N6FK69</accession>
<dbReference type="InterPro" id="IPR045584">
    <property type="entry name" value="Pilin-like"/>
</dbReference>
<protein>
    <submittedName>
        <fullName evidence="2">Type IV pilus assembly protein PilE</fullName>
    </submittedName>
</protein>
<dbReference type="NCBIfam" id="TIGR02532">
    <property type="entry name" value="IV_pilin_GFxxxE"/>
    <property type="match status" value="1"/>
</dbReference>
<feature type="transmembrane region" description="Helical" evidence="1">
    <location>
        <begin position="12"/>
        <end position="33"/>
    </location>
</feature>
<keyword evidence="3" id="KW-1185">Reference proteome</keyword>
<dbReference type="AlphaFoldDB" id="A0A1N6FK69"/>
<evidence type="ECO:0000256" key="1">
    <source>
        <dbReference type="SAM" id="Phobius"/>
    </source>
</evidence>
<dbReference type="STRING" id="44575.SAMN05216419_102216"/>
<keyword evidence="1" id="KW-0812">Transmembrane</keyword>
<dbReference type="Proteomes" id="UP000185062">
    <property type="component" value="Unassembled WGS sequence"/>
</dbReference>
<gene>
    <name evidence="2" type="ORF">SAMN02743940_0285</name>
</gene>
<dbReference type="EMBL" id="FSRO01000001">
    <property type="protein sequence ID" value="SIN95659.1"/>
    <property type="molecule type" value="Genomic_DNA"/>
</dbReference>
<keyword evidence="1" id="KW-1133">Transmembrane helix</keyword>
<keyword evidence="1" id="KW-0472">Membrane</keyword>
<dbReference type="InterPro" id="IPR012902">
    <property type="entry name" value="N_methyl_site"/>
</dbReference>
<evidence type="ECO:0000313" key="2">
    <source>
        <dbReference type="EMBL" id="SIN95659.1"/>
    </source>
</evidence>
<dbReference type="InterPro" id="IPR031982">
    <property type="entry name" value="PilE-like"/>
</dbReference>
<dbReference type="PANTHER" id="PTHR30093:SF47">
    <property type="entry name" value="TYPE IV PILUS NON-CORE MINOR PILIN PILE"/>
    <property type="match status" value="1"/>
</dbReference>